<evidence type="ECO:0000313" key="14">
    <source>
        <dbReference type="EMBL" id="CAB3362083.1"/>
    </source>
</evidence>
<dbReference type="CDD" id="cd00540">
    <property type="entry name" value="AAG"/>
    <property type="match status" value="1"/>
</dbReference>
<dbReference type="Gene3D" id="3.10.300.10">
    <property type="entry name" value="Methylpurine-DNA glycosylase (MPG)"/>
    <property type="match status" value="1"/>
</dbReference>
<evidence type="ECO:0000256" key="7">
    <source>
        <dbReference type="ARBA" id="ARBA00023204"/>
    </source>
</evidence>
<name>A0A8S1BYW5_9INSE</name>
<sequence length="246" mass="28078">MFHVMFQNVFKCIFSMKRRSDGTVVALTPGRQRLSDEFFNRPCLQVAVDLLGKTLVRKLEDGSLLRCKIVETECYLGVTDKACHTFGGRRTEKNAPMYMKPGTSYVYFTYGMYHCFNISSQEEGSAVLLRAAEPLEGEDTMQLHRQASQRSAKEKSYKTHELCNGPSKLCMALAIDRFTCNAKDLTLWPEMWFEEAPKPEESVVTSTRVGIDSVEKEWRLKPLRFYLLGNKSVSKRDKLQEGAITS</sequence>
<evidence type="ECO:0000256" key="13">
    <source>
        <dbReference type="ARBA" id="ARBA00082988"/>
    </source>
</evidence>
<dbReference type="EC" id="3.2.2.21" evidence="4"/>
<dbReference type="InterPro" id="IPR036995">
    <property type="entry name" value="MPG_sf"/>
</dbReference>
<evidence type="ECO:0000256" key="11">
    <source>
        <dbReference type="ARBA" id="ARBA00076879"/>
    </source>
</evidence>
<evidence type="ECO:0000256" key="10">
    <source>
        <dbReference type="ARBA" id="ARBA00068926"/>
    </source>
</evidence>
<accession>A0A8S1BYW5</accession>
<dbReference type="FunFam" id="3.10.300.10:FF:000001">
    <property type="entry name" value="Putative 3-methyladenine DNA glycosylase"/>
    <property type="match status" value="1"/>
</dbReference>
<protein>
    <recommendedName>
        <fullName evidence="10">DNA-3-methyladenine glycosylase</fullName>
        <ecNumber evidence="4">3.2.2.21</ecNumber>
    </recommendedName>
    <alternativeName>
        <fullName evidence="11">3-alkyladenine DNA glycosylase</fullName>
    </alternativeName>
    <alternativeName>
        <fullName evidence="8">3-methyladenine DNA glycosidase</fullName>
    </alternativeName>
    <alternativeName>
        <fullName evidence="13">ADPG</fullName>
    </alternativeName>
    <alternativeName>
        <fullName evidence="12">N-methylpurine-DNA glycosylase</fullName>
    </alternativeName>
</protein>
<evidence type="ECO:0000256" key="12">
    <source>
        <dbReference type="ARBA" id="ARBA00078171"/>
    </source>
</evidence>
<dbReference type="AlphaFoldDB" id="A0A8S1BYW5"/>
<dbReference type="Pfam" id="PF02245">
    <property type="entry name" value="Pur_DNA_glyco"/>
    <property type="match status" value="1"/>
</dbReference>
<comment type="similarity">
    <text evidence="3">Belongs to the DNA glycosylase MPG family.</text>
</comment>
<evidence type="ECO:0000256" key="2">
    <source>
        <dbReference type="ARBA" id="ARBA00002421"/>
    </source>
</evidence>
<dbReference type="PANTHER" id="PTHR10429">
    <property type="entry name" value="DNA-3-METHYLADENINE GLYCOSYLASE"/>
    <property type="match status" value="1"/>
</dbReference>
<comment type="subunit">
    <text evidence="9">Binds MBD1. Binds SSBP1.</text>
</comment>
<evidence type="ECO:0000256" key="9">
    <source>
        <dbReference type="ARBA" id="ARBA00066187"/>
    </source>
</evidence>
<dbReference type="GO" id="GO:0006284">
    <property type="term" value="P:base-excision repair"/>
    <property type="evidence" value="ECO:0007669"/>
    <property type="project" value="InterPro"/>
</dbReference>
<comment type="catalytic activity">
    <reaction evidence="1">
        <text>Hydrolysis of alkylated DNA, releasing 3-methyladenine, 3-methylguanine, 7-methylguanine and 7-methyladenine.</text>
        <dbReference type="EC" id="3.2.2.21"/>
    </reaction>
</comment>
<evidence type="ECO:0000313" key="15">
    <source>
        <dbReference type="Proteomes" id="UP000494165"/>
    </source>
</evidence>
<keyword evidence="7" id="KW-0234">DNA repair</keyword>
<dbReference type="OrthoDB" id="6353017at2759"/>
<keyword evidence="15" id="KW-1185">Reference proteome</keyword>
<dbReference type="InterPro" id="IPR011034">
    <property type="entry name" value="Formyl_transferase-like_C_sf"/>
</dbReference>
<evidence type="ECO:0000256" key="5">
    <source>
        <dbReference type="ARBA" id="ARBA00022763"/>
    </source>
</evidence>
<dbReference type="PANTHER" id="PTHR10429:SF0">
    <property type="entry name" value="DNA-3-METHYLADENINE GLYCOSYLASE"/>
    <property type="match status" value="1"/>
</dbReference>
<keyword evidence="5" id="KW-0227">DNA damage</keyword>
<comment type="function">
    <text evidence="2">Hydrolysis of the deoxyribose N-glycosidic bond to excise 3-methyladenine, and 7-methylguanine from the damaged DNA polymer formed by alkylation lesions.</text>
</comment>
<gene>
    <name evidence="14" type="ORF">CLODIP_2_CD01824</name>
</gene>
<dbReference type="GO" id="GO:0003905">
    <property type="term" value="F:alkylbase DNA N-glycosylase activity"/>
    <property type="evidence" value="ECO:0007669"/>
    <property type="project" value="UniProtKB-EC"/>
</dbReference>
<dbReference type="SUPFAM" id="SSF50486">
    <property type="entry name" value="FMT C-terminal domain-like"/>
    <property type="match status" value="1"/>
</dbReference>
<dbReference type="NCBIfam" id="TIGR00567">
    <property type="entry name" value="3mg"/>
    <property type="match status" value="1"/>
</dbReference>
<evidence type="ECO:0000256" key="8">
    <source>
        <dbReference type="ARBA" id="ARBA00033426"/>
    </source>
</evidence>
<dbReference type="GO" id="GO:0003677">
    <property type="term" value="F:DNA binding"/>
    <property type="evidence" value="ECO:0007669"/>
    <property type="project" value="InterPro"/>
</dbReference>
<dbReference type="Proteomes" id="UP000494165">
    <property type="component" value="Unassembled WGS sequence"/>
</dbReference>
<keyword evidence="6" id="KW-0378">Hydrolase</keyword>
<evidence type="ECO:0000256" key="4">
    <source>
        <dbReference type="ARBA" id="ARBA00012000"/>
    </source>
</evidence>
<dbReference type="InterPro" id="IPR003180">
    <property type="entry name" value="MPG"/>
</dbReference>
<evidence type="ECO:0000256" key="3">
    <source>
        <dbReference type="ARBA" id="ARBA00009232"/>
    </source>
</evidence>
<organism evidence="14 15">
    <name type="scientific">Cloeon dipterum</name>
    <dbReference type="NCBI Taxonomy" id="197152"/>
    <lineage>
        <taxon>Eukaryota</taxon>
        <taxon>Metazoa</taxon>
        <taxon>Ecdysozoa</taxon>
        <taxon>Arthropoda</taxon>
        <taxon>Hexapoda</taxon>
        <taxon>Insecta</taxon>
        <taxon>Pterygota</taxon>
        <taxon>Palaeoptera</taxon>
        <taxon>Ephemeroptera</taxon>
        <taxon>Pisciforma</taxon>
        <taxon>Baetidae</taxon>
        <taxon>Cloeon</taxon>
    </lineage>
</organism>
<evidence type="ECO:0000256" key="6">
    <source>
        <dbReference type="ARBA" id="ARBA00022801"/>
    </source>
</evidence>
<reference evidence="14 15" key="1">
    <citation type="submission" date="2020-04" db="EMBL/GenBank/DDBJ databases">
        <authorList>
            <person name="Alioto T."/>
            <person name="Alioto T."/>
            <person name="Gomez Garrido J."/>
        </authorList>
    </citation>
    <scope>NUCLEOTIDE SEQUENCE [LARGE SCALE GENOMIC DNA]</scope>
</reference>
<comment type="caution">
    <text evidence="14">The sequence shown here is derived from an EMBL/GenBank/DDBJ whole genome shotgun (WGS) entry which is preliminary data.</text>
</comment>
<evidence type="ECO:0000256" key="1">
    <source>
        <dbReference type="ARBA" id="ARBA00000086"/>
    </source>
</evidence>
<dbReference type="EMBL" id="CADEPI010000007">
    <property type="protein sequence ID" value="CAB3362083.1"/>
    <property type="molecule type" value="Genomic_DNA"/>
</dbReference>
<proteinExistence type="inferred from homology"/>
<dbReference type="HAMAP" id="MF_00527">
    <property type="entry name" value="3MGH"/>
    <property type="match status" value="1"/>
</dbReference>